<dbReference type="GO" id="GO:0007010">
    <property type="term" value="P:cytoskeleton organization"/>
    <property type="evidence" value="ECO:0007669"/>
    <property type="project" value="UniProtKB-ARBA"/>
</dbReference>
<keyword evidence="5" id="KW-0547">Nucleotide-binding</keyword>
<proteinExistence type="predicted"/>
<dbReference type="SUPFAM" id="SSF56112">
    <property type="entry name" value="Protein kinase-like (PK-like)"/>
    <property type="match status" value="1"/>
</dbReference>
<keyword evidence="2" id="KW-0723">Serine/threonine-protein kinase</keyword>
<dbReference type="GO" id="GO:0035556">
    <property type="term" value="P:intracellular signal transduction"/>
    <property type="evidence" value="ECO:0007669"/>
    <property type="project" value="TreeGrafter"/>
</dbReference>
<dbReference type="SMART" id="SM00220">
    <property type="entry name" value="S_TKc"/>
    <property type="match status" value="1"/>
</dbReference>
<feature type="compositionally biased region" description="Basic and acidic residues" evidence="10">
    <location>
        <begin position="422"/>
        <end position="431"/>
    </location>
</feature>
<sequence>MEYLPGGDLYSLLKELGSLDEESAKNYTAQIAQALGYLHSNGIIHRDLKPDNILVSASGYLKLTDFGLSYIGIVDRQLGSSAEAATNFQSVSNGSINGSMNESSNENIIKSSSFVGTPDYVAPEIVLNQEHSFTVDWWSLGIMLYEFIMGVPPFHGQTEQETHEMILKGIYTKPDEDEDDVSPECIDIINKLLQLNPKNRLGCNGAHEVLSHPWFSDIDFNNIKPVFKPELKSQEDTGYFQERYEFKGHNDNDIVDDINRSNMHHKIQQQTPFSSNNFNSQRNRRKLSMGQLDFSNIMTSHSSGDAILVMNPKTRNNLLIEDSYQKTDDAEESESSEMAQFPSVSVSQLMEANMNELTARRRRTKSLFSEEDVPPKPTVSKSFLALGSNIGTHKRRMSRPVNFKMLNPERPVTKSFVAESGPENKEKSELK</sequence>
<dbReference type="InterPro" id="IPR008271">
    <property type="entry name" value="Ser/Thr_kinase_AS"/>
</dbReference>
<dbReference type="Gene3D" id="1.10.510.10">
    <property type="entry name" value="Transferase(Phosphotransferase) domain 1"/>
    <property type="match status" value="1"/>
</dbReference>
<dbReference type="CDD" id="cd05579">
    <property type="entry name" value="STKc_MAST_like"/>
    <property type="match status" value="1"/>
</dbReference>
<evidence type="ECO:0000256" key="9">
    <source>
        <dbReference type="ARBA" id="ARBA00048679"/>
    </source>
</evidence>
<dbReference type="Proteomes" id="UP000179807">
    <property type="component" value="Unassembled WGS sequence"/>
</dbReference>
<feature type="domain" description="Protein kinase" evidence="11">
    <location>
        <begin position="1"/>
        <end position="215"/>
    </location>
</feature>
<comment type="catalytic activity">
    <reaction evidence="8">
        <text>L-threonyl-[protein] + ATP = O-phospho-L-threonyl-[protein] + ADP + H(+)</text>
        <dbReference type="Rhea" id="RHEA:46608"/>
        <dbReference type="Rhea" id="RHEA-COMP:11060"/>
        <dbReference type="Rhea" id="RHEA-COMP:11605"/>
        <dbReference type="ChEBI" id="CHEBI:15378"/>
        <dbReference type="ChEBI" id="CHEBI:30013"/>
        <dbReference type="ChEBI" id="CHEBI:30616"/>
        <dbReference type="ChEBI" id="CHEBI:61977"/>
        <dbReference type="ChEBI" id="CHEBI:456216"/>
        <dbReference type="EC" id="2.7.11.1"/>
    </reaction>
</comment>
<comment type="catalytic activity">
    <reaction evidence="9">
        <text>L-seryl-[protein] + ATP = O-phospho-L-seryl-[protein] + ADP + H(+)</text>
        <dbReference type="Rhea" id="RHEA:17989"/>
        <dbReference type="Rhea" id="RHEA-COMP:9863"/>
        <dbReference type="Rhea" id="RHEA-COMP:11604"/>
        <dbReference type="ChEBI" id="CHEBI:15378"/>
        <dbReference type="ChEBI" id="CHEBI:29999"/>
        <dbReference type="ChEBI" id="CHEBI:30616"/>
        <dbReference type="ChEBI" id="CHEBI:83421"/>
        <dbReference type="ChEBI" id="CHEBI:456216"/>
        <dbReference type="EC" id="2.7.11.1"/>
    </reaction>
</comment>
<dbReference type="GeneID" id="94841531"/>
<evidence type="ECO:0000313" key="12">
    <source>
        <dbReference type="EMBL" id="OHT03202.1"/>
    </source>
</evidence>
<dbReference type="PANTHER" id="PTHR24356">
    <property type="entry name" value="SERINE/THREONINE-PROTEIN KINASE"/>
    <property type="match status" value="1"/>
</dbReference>
<dbReference type="OrthoDB" id="162894at2759"/>
<evidence type="ECO:0000256" key="5">
    <source>
        <dbReference type="ARBA" id="ARBA00022741"/>
    </source>
</evidence>
<dbReference type="PROSITE" id="PS50011">
    <property type="entry name" value="PROTEIN_KINASE_DOM"/>
    <property type="match status" value="1"/>
</dbReference>
<dbReference type="EC" id="2.7.11.1" evidence="1"/>
<dbReference type="GO" id="GO:0005524">
    <property type="term" value="F:ATP binding"/>
    <property type="evidence" value="ECO:0007669"/>
    <property type="project" value="UniProtKB-KW"/>
</dbReference>
<dbReference type="EMBL" id="MLAK01000837">
    <property type="protein sequence ID" value="OHT03202.1"/>
    <property type="molecule type" value="Genomic_DNA"/>
</dbReference>
<organism evidence="12 13">
    <name type="scientific">Tritrichomonas foetus</name>
    <dbReference type="NCBI Taxonomy" id="1144522"/>
    <lineage>
        <taxon>Eukaryota</taxon>
        <taxon>Metamonada</taxon>
        <taxon>Parabasalia</taxon>
        <taxon>Tritrichomonadida</taxon>
        <taxon>Tritrichomonadidae</taxon>
        <taxon>Tritrichomonas</taxon>
    </lineage>
</organism>
<keyword evidence="13" id="KW-1185">Reference proteome</keyword>
<keyword evidence="7" id="KW-0067">ATP-binding</keyword>
<dbReference type="Pfam" id="PF00069">
    <property type="entry name" value="Pkinase"/>
    <property type="match status" value="1"/>
</dbReference>
<feature type="region of interest" description="Disordered" evidence="10">
    <location>
        <begin position="396"/>
        <end position="431"/>
    </location>
</feature>
<dbReference type="AlphaFoldDB" id="A0A1J4JX06"/>
<accession>A0A1J4JX06</accession>
<dbReference type="Gene3D" id="3.30.200.20">
    <property type="entry name" value="Phosphorylase Kinase, domain 1"/>
    <property type="match status" value="1"/>
</dbReference>
<dbReference type="RefSeq" id="XP_068356338.1">
    <property type="nucleotide sequence ID" value="XM_068506827.1"/>
</dbReference>
<evidence type="ECO:0000259" key="11">
    <source>
        <dbReference type="PROSITE" id="PS50011"/>
    </source>
</evidence>
<evidence type="ECO:0000256" key="8">
    <source>
        <dbReference type="ARBA" id="ARBA00047899"/>
    </source>
</evidence>
<evidence type="ECO:0000256" key="2">
    <source>
        <dbReference type="ARBA" id="ARBA00022527"/>
    </source>
</evidence>
<protein>
    <recommendedName>
        <fullName evidence="1">non-specific serine/threonine protein kinase</fullName>
        <ecNumber evidence="1">2.7.11.1</ecNumber>
    </recommendedName>
</protein>
<evidence type="ECO:0000256" key="4">
    <source>
        <dbReference type="ARBA" id="ARBA00022679"/>
    </source>
</evidence>
<evidence type="ECO:0000256" key="3">
    <source>
        <dbReference type="ARBA" id="ARBA00022553"/>
    </source>
</evidence>
<keyword evidence="4" id="KW-0808">Transferase</keyword>
<evidence type="ECO:0000256" key="6">
    <source>
        <dbReference type="ARBA" id="ARBA00022777"/>
    </source>
</evidence>
<dbReference type="FunFam" id="1.10.510.10:FF:000024">
    <property type="entry name" value="Probable serine/threonine-protein kinase cot-1"/>
    <property type="match status" value="1"/>
</dbReference>
<keyword evidence="3" id="KW-0597">Phosphoprotein</keyword>
<evidence type="ECO:0000313" key="13">
    <source>
        <dbReference type="Proteomes" id="UP000179807"/>
    </source>
</evidence>
<dbReference type="InterPro" id="IPR011009">
    <property type="entry name" value="Kinase-like_dom_sf"/>
</dbReference>
<evidence type="ECO:0000256" key="1">
    <source>
        <dbReference type="ARBA" id="ARBA00012513"/>
    </source>
</evidence>
<keyword evidence="6" id="KW-0418">Kinase</keyword>
<dbReference type="GO" id="GO:0004674">
    <property type="term" value="F:protein serine/threonine kinase activity"/>
    <property type="evidence" value="ECO:0007669"/>
    <property type="project" value="UniProtKB-KW"/>
</dbReference>
<reference evidence="12" key="1">
    <citation type="submission" date="2016-10" db="EMBL/GenBank/DDBJ databases">
        <authorList>
            <person name="Benchimol M."/>
            <person name="Almeida L.G."/>
            <person name="Vasconcelos A.T."/>
            <person name="Perreira-Neves A."/>
            <person name="Rosa I.A."/>
            <person name="Tasca T."/>
            <person name="Bogo M.R."/>
            <person name="de Souza W."/>
        </authorList>
    </citation>
    <scope>NUCLEOTIDE SEQUENCE [LARGE SCALE GENOMIC DNA]</scope>
    <source>
        <strain evidence="12">K</strain>
    </source>
</reference>
<evidence type="ECO:0000256" key="10">
    <source>
        <dbReference type="SAM" id="MobiDB-lite"/>
    </source>
</evidence>
<dbReference type="VEuPathDB" id="TrichDB:TRFO_29513"/>
<dbReference type="PROSITE" id="PS00108">
    <property type="entry name" value="PROTEIN_KINASE_ST"/>
    <property type="match status" value="1"/>
</dbReference>
<name>A0A1J4JX06_9EUKA</name>
<dbReference type="InterPro" id="IPR000719">
    <property type="entry name" value="Prot_kinase_dom"/>
</dbReference>
<dbReference type="InterPro" id="IPR050236">
    <property type="entry name" value="Ser_Thr_kinase_AGC"/>
</dbReference>
<gene>
    <name evidence="12" type="ORF">TRFO_29513</name>
</gene>
<dbReference type="PANTHER" id="PTHR24356:SF1">
    <property type="entry name" value="SERINE_THREONINE-PROTEIN KINASE GREATWALL"/>
    <property type="match status" value="1"/>
</dbReference>
<comment type="caution">
    <text evidence="12">The sequence shown here is derived from an EMBL/GenBank/DDBJ whole genome shotgun (WGS) entry which is preliminary data.</text>
</comment>
<evidence type="ECO:0000256" key="7">
    <source>
        <dbReference type="ARBA" id="ARBA00022840"/>
    </source>
</evidence>